<name>A0A0P8ALN3_9RHOB</name>
<keyword evidence="5" id="KW-1185">Reference proteome</keyword>
<keyword evidence="3" id="KW-0969">Cilium</keyword>
<organism evidence="3 4">
    <name type="scientific">Roseibaca calidilacus</name>
    <dbReference type="NCBI Taxonomy" id="1666912"/>
    <lineage>
        <taxon>Bacteria</taxon>
        <taxon>Pseudomonadati</taxon>
        <taxon>Pseudomonadota</taxon>
        <taxon>Alphaproteobacteria</taxon>
        <taxon>Rhodobacterales</taxon>
        <taxon>Paracoccaceae</taxon>
        <taxon>Roseinatronobacter</taxon>
    </lineage>
</organism>
<dbReference type="Pfam" id="PF04316">
    <property type="entry name" value="FlgM"/>
    <property type="match status" value="1"/>
</dbReference>
<comment type="caution">
    <text evidence="3">The sequence shown here is derived from an EMBL/GenBank/DDBJ whole genome shotgun (WGS) entry which is preliminary data.</text>
</comment>
<evidence type="ECO:0000313" key="2">
    <source>
        <dbReference type="EMBL" id="CUX82084.1"/>
    </source>
</evidence>
<dbReference type="EMBL" id="LJSG01000002">
    <property type="protein sequence ID" value="KPP95564.1"/>
    <property type="molecule type" value="Genomic_DNA"/>
</dbReference>
<evidence type="ECO:0000313" key="5">
    <source>
        <dbReference type="Proteomes" id="UP000182045"/>
    </source>
</evidence>
<keyword evidence="3" id="KW-0282">Flagellum</keyword>
<gene>
    <name evidence="3" type="primary">flgM</name>
    <name evidence="2" type="ORF">Ga0058931_2156</name>
    <name evidence="3" type="ORF">HLUCCA05_02585</name>
</gene>
<dbReference type="EMBL" id="FBYC01000004">
    <property type="protein sequence ID" value="CUX82084.1"/>
    <property type="molecule type" value="Genomic_DNA"/>
</dbReference>
<evidence type="ECO:0000259" key="1">
    <source>
        <dbReference type="Pfam" id="PF04316"/>
    </source>
</evidence>
<dbReference type="Proteomes" id="UP000182045">
    <property type="component" value="Unassembled WGS sequence"/>
</dbReference>
<dbReference type="RefSeq" id="WP_176699386.1">
    <property type="nucleotide sequence ID" value="NZ_FBYC01000004.1"/>
</dbReference>
<dbReference type="Proteomes" id="UP000050413">
    <property type="component" value="Unassembled WGS sequence"/>
</dbReference>
<feature type="domain" description="Anti-sigma-28 factor FlgM C-terminal" evidence="1">
    <location>
        <begin position="42"/>
        <end position="91"/>
    </location>
</feature>
<keyword evidence="3" id="KW-0966">Cell projection</keyword>
<sequence>MVSNITSNITQLRGLSDVDASRNTAAGVLGRADQPNPVGQSDNVDLSRAAIGLPAEMTKGPPVNQELVTHLSSEIAAGRYPLDAAKISDALAAQISLLAE</sequence>
<protein>
    <submittedName>
        <fullName evidence="2">Anti-sigma-28 factor, FlgM family</fullName>
    </submittedName>
    <submittedName>
        <fullName evidence="3">Flagellar biosynthesis anti-sigma factor FlgM</fullName>
    </submittedName>
</protein>
<dbReference type="STRING" id="1666912.Ga0058931_2156"/>
<dbReference type="SUPFAM" id="SSF101498">
    <property type="entry name" value="Anti-sigma factor FlgM"/>
    <property type="match status" value="1"/>
</dbReference>
<proteinExistence type="predicted"/>
<dbReference type="InterPro" id="IPR035890">
    <property type="entry name" value="Anti-sigma-28_factor_FlgM_sf"/>
</dbReference>
<evidence type="ECO:0000313" key="4">
    <source>
        <dbReference type="Proteomes" id="UP000050413"/>
    </source>
</evidence>
<reference evidence="3 4" key="1">
    <citation type="submission" date="2015-09" db="EMBL/GenBank/DDBJ databases">
        <title>Identification and resolution of microdiversity through metagenomic sequencing of parallel consortia.</title>
        <authorList>
            <person name="Nelson W.C."/>
            <person name="Romine M.F."/>
            <person name="Lindemann S.R."/>
        </authorList>
    </citation>
    <scope>NUCLEOTIDE SEQUENCE [LARGE SCALE GENOMIC DNA]</scope>
    <source>
        <strain evidence="3">HL-91</strain>
    </source>
</reference>
<accession>A0A0P8ALN3</accession>
<evidence type="ECO:0000313" key="3">
    <source>
        <dbReference type="EMBL" id="KPP95564.1"/>
    </source>
</evidence>
<reference evidence="2 5" key="2">
    <citation type="submission" date="2016-01" db="EMBL/GenBank/DDBJ databases">
        <authorList>
            <person name="Varghese N."/>
        </authorList>
    </citation>
    <scope>NUCLEOTIDE SEQUENCE [LARGE SCALE GENOMIC DNA]</scope>
    <source>
        <strain evidence="2 5">HL-91</strain>
    </source>
</reference>
<dbReference type="AlphaFoldDB" id="A0A0P8ALN3"/>
<dbReference type="InterPro" id="IPR031316">
    <property type="entry name" value="FlgM_C"/>
</dbReference>